<protein>
    <recommendedName>
        <fullName evidence="2">Serine/arginine repetitive matrix protein C-terminal domain-containing protein</fullName>
    </recommendedName>
</protein>
<dbReference type="GO" id="GO:0005634">
    <property type="term" value="C:nucleus"/>
    <property type="evidence" value="ECO:0007669"/>
    <property type="project" value="TreeGrafter"/>
</dbReference>
<dbReference type="Proteomes" id="UP000824782">
    <property type="component" value="Unassembled WGS sequence"/>
</dbReference>
<feature type="compositionally biased region" description="Low complexity" evidence="1">
    <location>
        <begin position="322"/>
        <end position="332"/>
    </location>
</feature>
<feature type="compositionally biased region" description="Basic residues" evidence="1">
    <location>
        <begin position="481"/>
        <end position="498"/>
    </location>
</feature>
<dbReference type="GO" id="GO:0003729">
    <property type="term" value="F:mRNA binding"/>
    <property type="evidence" value="ECO:0007669"/>
    <property type="project" value="TreeGrafter"/>
</dbReference>
<feature type="compositionally biased region" description="Low complexity" evidence="1">
    <location>
        <begin position="183"/>
        <end position="194"/>
    </location>
</feature>
<feature type="compositionally biased region" description="Low complexity" evidence="1">
    <location>
        <begin position="583"/>
        <end position="595"/>
    </location>
</feature>
<dbReference type="InterPro" id="IPR052109">
    <property type="entry name" value="SRRM_Domain-Containing"/>
</dbReference>
<dbReference type="InterPro" id="IPR029360">
    <property type="entry name" value="SRRM_C"/>
</dbReference>
<feature type="compositionally biased region" description="Low complexity" evidence="1">
    <location>
        <begin position="60"/>
        <end position="69"/>
    </location>
</feature>
<evidence type="ECO:0000313" key="3">
    <source>
        <dbReference type="EMBL" id="KAG8597917.1"/>
    </source>
</evidence>
<evidence type="ECO:0000313" key="4">
    <source>
        <dbReference type="Proteomes" id="UP000824782"/>
    </source>
</evidence>
<dbReference type="GO" id="GO:0006397">
    <property type="term" value="P:mRNA processing"/>
    <property type="evidence" value="ECO:0007669"/>
    <property type="project" value="TreeGrafter"/>
</dbReference>
<feature type="region of interest" description="Disordered" evidence="1">
    <location>
        <begin position="364"/>
        <end position="595"/>
    </location>
</feature>
<dbReference type="PANTHER" id="PTHR34755:SF1">
    <property type="entry name" value="SERINE_ARGININE REPETITIVE MATRIX PROTEIN 4"/>
    <property type="match status" value="1"/>
</dbReference>
<feature type="compositionally biased region" description="Basic residues" evidence="1">
    <location>
        <begin position="552"/>
        <end position="563"/>
    </location>
</feature>
<feature type="compositionally biased region" description="Basic and acidic residues" evidence="1">
    <location>
        <begin position="364"/>
        <end position="375"/>
    </location>
</feature>
<keyword evidence="4" id="KW-1185">Reference proteome</keyword>
<feature type="compositionally biased region" description="Polar residues" evidence="1">
    <location>
        <begin position="39"/>
        <end position="59"/>
    </location>
</feature>
<gene>
    <name evidence="3" type="ORF">GDO81_002429</name>
</gene>
<feature type="region of interest" description="Disordered" evidence="1">
    <location>
        <begin position="39"/>
        <end position="238"/>
    </location>
</feature>
<feature type="compositionally biased region" description="Basic residues" evidence="1">
    <location>
        <begin position="126"/>
        <end position="179"/>
    </location>
</feature>
<feature type="compositionally biased region" description="Low complexity" evidence="1">
    <location>
        <begin position="522"/>
        <end position="535"/>
    </location>
</feature>
<feature type="compositionally biased region" description="Basic and acidic residues" evidence="1">
    <location>
        <begin position="197"/>
        <end position="208"/>
    </location>
</feature>
<evidence type="ECO:0000259" key="2">
    <source>
        <dbReference type="Pfam" id="PF15230"/>
    </source>
</evidence>
<dbReference type="AlphaFoldDB" id="A0AAV7DNU9"/>
<feature type="compositionally biased region" description="Low complexity" evidence="1">
    <location>
        <begin position="394"/>
        <end position="410"/>
    </location>
</feature>
<dbReference type="EMBL" id="WNYA01000001">
    <property type="protein sequence ID" value="KAG8597916.1"/>
    <property type="molecule type" value="Genomic_DNA"/>
</dbReference>
<feature type="compositionally biased region" description="Basic residues" evidence="1">
    <location>
        <begin position="376"/>
        <end position="393"/>
    </location>
</feature>
<dbReference type="PANTHER" id="PTHR34755">
    <property type="entry name" value="SERINE/ARGININE REPETITIVE MATRIX PROTEIN 3-RELATED"/>
    <property type="match status" value="1"/>
</dbReference>
<feature type="compositionally biased region" description="Basic and acidic residues" evidence="1">
    <location>
        <begin position="564"/>
        <end position="577"/>
    </location>
</feature>
<accession>A0AAV7DNU9</accession>
<name>A0AAV7DNU9_ENGPU</name>
<dbReference type="GO" id="GO:0043484">
    <property type="term" value="P:regulation of RNA splicing"/>
    <property type="evidence" value="ECO:0007669"/>
    <property type="project" value="TreeGrafter"/>
</dbReference>
<feature type="region of interest" description="Disordered" evidence="1">
    <location>
        <begin position="265"/>
        <end position="332"/>
    </location>
</feature>
<proteinExistence type="predicted"/>
<comment type="caution">
    <text evidence="3">The sequence shown here is derived from an EMBL/GenBank/DDBJ whole genome shotgun (WGS) entry which is preliminary data.</text>
</comment>
<dbReference type="Pfam" id="PF15230">
    <property type="entry name" value="SRRM_C"/>
    <property type="match status" value="1"/>
</dbReference>
<feature type="compositionally biased region" description="Basic and acidic residues" evidence="1">
    <location>
        <begin position="499"/>
        <end position="508"/>
    </location>
</feature>
<dbReference type="EMBL" id="WNYA01000001">
    <property type="protein sequence ID" value="KAG8597917.1"/>
    <property type="molecule type" value="Genomic_DNA"/>
</dbReference>
<organism evidence="3 4">
    <name type="scientific">Engystomops pustulosus</name>
    <name type="common">Tungara frog</name>
    <name type="synonym">Physalaemus pustulosus</name>
    <dbReference type="NCBI Taxonomy" id="76066"/>
    <lineage>
        <taxon>Eukaryota</taxon>
        <taxon>Metazoa</taxon>
        <taxon>Chordata</taxon>
        <taxon>Craniata</taxon>
        <taxon>Vertebrata</taxon>
        <taxon>Euteleostomi</taxon>
        <taxon>Amphibia</taxon>
        <taxon>Batrachia</taxon>
        <taxon>Anura</taxon>
        <taxon>Neobatrachia</taxon>
        <taxon>Hyloidea</taxon>
        <taxon>Leptodactylidae</taxon>
        <taxon>Leiuperinae</taxon>
        <taxon>Engystomops</taxon>
    </lineage>
</organism>
<evidence type="ECO:0000256" key="1">
    <source>
        <dbReference type="SAM" id="MobiDB-lite"/>
    </source>
</evidence>
<feature type="domain" description="Serine/arginine repetitive matrix protein C-terminal" evidence="2">
    <location>
        <begin position="456"/>
        <end position="522"/>
    </location>
</feature>
<feature type="compositionally biased region" description="Basic residues" evidence="1">
    <location>
        <begin position="102"/>
        <end position="119"/>
    </location>
</feature>
<feature type="compositionally biased region" description="Low complexity" evidence="1">
    <location>
        <begin position="419"/>
        <end position="460"/>
    </location>
</feature>
<feature type="compositionally biased region" description="Basic residues" evidence="1">
    <location>
        <begin position="209"/>
        <end position="225"/>
    </location>
</feature>
<dbReference type="GO" id="GO:0042551">
    <property type="term" value="P:neuron maturation"/>
    <property type="evidence" value="ECO:0007669"/>
    <property type="project" value="TreeGrafter"/>
</dbReference>
<sequence>MASIQEGEKQLFEKFWMGTFKAVATPRRESIIVASITSRKPLSSENVKYTSSPNQATRQETLTGNLENGGTTGRLGRELCPGQHHRDRFLETERLSPSPPPKGKKKKKKSDRKKRKRSRTYSPSPVKKKKKKSSKKQKRHRSSSKKRRHNSSSPKSKRKQDRKHRKHSRGRPRKSHHHRYQDSRSPSTESRSPSCENRAREQSKEERHRSRRKKHKYHNSRSVNKKQREVTPVSAHSSICSSKLTISQSVPGLLVTTESHGGCQKDVSNEYDSGNDVCTPPSMQTSSSVLKIDQEKESPIHQGFGHVPSVVKTPNGHSDNISDSGNSSASCFSFSKDSSLLLGESRTPAKRDLSSCLGCLEEHKSVSDVSPDRTSVHRHRSRSSSYRSTRRSYSRSSSHSISSYSSYYRSSPDRRSRSRSISSGARSYSRSPSYSSKSARKSAGSRNSRTRRSPSYSRYSPSRDRDRSSKYNSGETETRKGSHRVRRSSYSPLRKRRRDSPSHLEARRITSARKRPIPYYRPSPSSSSSDSSTPPWYNPRSRSRSRSYFSHRSSRSRSHSSRSRSRDWNRSSREHSRSRSRSWSRSSDSCDSIRR</sequence>
<reference evidence="3" key="1">
    <citation type="thesis" date="2020" institute="ProQuest LLC" country="789 East Eisenhower Parkway, Ann Arbor, MI, USA">
        <title>Comparative Genomics and Chromosome Evolution.</title>
        <authorList>
            <person name="Mudd A.B."/>
        </authorList>
    </citation>
    <scope>NUCLEOTIDE SEQUENCE</scope>
    <source>
        <strain evidence="3">237g6f4</strain>
        <tissue evidence="3">Blood</tissue>
    </source>
</reference>